<protein>
    <submittedName>
        <fullName evidence="2">Uncharacterized protein</fullName>
    </submittedName>
</protein>
<evidence type="ECO:0000256" key="1">
    <source>
        <dbReference type="SAM" id="Phobius"/>
    </source>
</evidence>
<feature type="transmembrane region" description="Helical" evidence="1">
    <location>
        <begin position="129"/>
        <end position="147"/>
    </location>
</feature>
<proteinExistence type="predicted"/>
<dbReference type="AlphaFoldDB" id="A0A8X6QGA7"/>
<comment type="caution">
    <text evidence="2">The sequence shown here is derived from an EMBL/GenBank/DDBJ whole genome shotgun (WGS) entry which is preliminary data.</text>
</comment>
<evidence type="ECO:0000313" key="3">
    <source>
        <dbReference type="Proteomes" id="UP000887013"/>
    </source>
</evidence>
<reference evidence="2" key="1">
    <citation type="submission" date="2020-08" db="EMBL/GenBank/DDBJ databases">
        <title>Multicomponent nature underlies the extraordinary mechanical properties of spider dragline silk.</title>
        <authorList>
            <person name="Kono N."/>
            <person name="Nakamura H."/>
            <person name="Mori M."/>
            <person name="Yoshida Y."/>
            <person name="Ohtoshi R."/>
            <person name="Malay A.D."/>
            <person name="Moran D.A.P."/>
            <person name="Tomita M."/>
            <person name="Numata K."/>
            <person name="Arakawa K."/>
        </authorList>
    </citation>
    <scope>NUCLEOTIDE SEQUENCE</scope>
</reference>
<keyword evidence="1" id="KW-1133">Transmembrane helix</keyword>
<name>A0A8X6QGA7_NEPPI</name>
<dbReference type="EMBL" id="BMAW01031315">
    <property type="protein sequence ID" value="GFU20577.1"/>
    <property type="molecule type" value="Genomic_DNA"/>
</dbReference>
<accession>A0A8X6QGA7</accession>
<evidence type="ECO:0000313" key="2">
    <source>
        <dbReference type="EMBL" id="GFU20577.1"/>
    </source>
</evidence>
<feature type="transmembrane region" description="Helical" evidence="1">
    <location>
        <begin position="95"/>
        <end position="117"/>
    </location>
</feature>
<keyword evidence="1" id="KW-0472">Membrane</keyword>
<feature type="transmembrane region" description="Helical" evidence="1">
    <location>
        <begin position="177"/>
        <end position="197"/>
    </location>
</feature>
<keyword evidence="1" id="KW-0812">Transmembrane</keyword>
<organism evidence="2 3">
    <name type="scientific">Nephila pilipes</name>
    <name type="common">Giant wood spider</name>
    <name type="synonym">Nephila maculata</name>
    <dbReference type="NCBI Taxonomy" id="299642"/>
    <lineage>
        <taxon>Eukaryota</taxon>
        <taxon>Metazoa</taxon>
        <taxon>Ecdysozoa</taxon>
        <taxon>Arthropoda</taxon>
        <taxon>Chelicerata</taxon>
        <taxon>Arachnida</taxon>
        <taxon>Araneae</taxon>
        <taxon>Araneomorphae</taxon>
        <taxon>Entelegynae</taxon>
        <taxon>Araneoidea</taxon>
        <taxon>Nephilidae</taxon>
        <taxon>Nephila</taxon>
    </lineage>
</organism>
<gene>
    <name evidence="2" type="ORF">NPIL_435761</name>
</gene>
<sequence>MKQTIDIPSKLEKSMSEKCEKRDATDIHEKMHSPVFPFCESIEILEPTATDEKKEVDSDFVTELQPLLTAFLFTGLDFRSPKRRQFDLINRSREIAIRVGSILNFIICFISVLLSVYKTDTRFSRKHGLINQILVVNFLSIRSVLFCRRKNIANLLWFLSKSYDKITHKSKYLNKSMISIIISLQTGLYLLLYWMIFLANIGGTVANYAETRVTRGTRNSHIPRPLLSFSLKEINGVACKDTCFMSFLITPEKQREFNLRKDNAFRINPGKVRKVTANNVCLARVPARSVNQVKDSCNAIGRERFQRGGVTERYSESFTAVE</sequence>
<dbReference type="Proteomes" id="UP000887013">
    <property type="component" value="Unassembled WGS sequence"/>
</dbReference>
<keyword evidence="3" id="KW-1185">Reference proteome</keyword>